<protein>
    <submittedName>
        <fullName evidence="1">Uncharacterized protein</fullName>
    </submittedName>
</protein>
<gene>
    <name evidence="1" type="ORF">DH96_02540</name>
</gene>
<dbReference type="RefSeq" id="WP_181451616.1">
    <property type="nucleotide sequence ID" value="NZ_JHUK01000009.1"/>
</dbReference>
<evidence type="ECO:0000313" key="1">
    <source>
        <dbReference type="EMBL" id="RAM55448.1"/>
    </source>
</evidence>
<dbReference type="EMBL" id="JHUK01000009">
    <property type="protein sequence ID" value="RAM55448.1"/>
    <property type="molecule type" value="Genomic_DNA"/>
</dbReference>
<dbReference type="Proteomes" id="UP000249343">
    <property type="component" value="Unassembled WGS sequence"/>
</dbReference>
<evidence type="ECO:0000313" key="2">
    <source>
        <dbReference type="Proteomes" id="UP000249343"/>
    </source>
</evidence>
<accession>A0A328IK47</accession>
<proteinExistence type="predicted"/>
<name>A0A328IK47_9MOLU</name>
<reference evidence="1 2" key="1">
    <citation type="submission" date="2014-04" db="EMBL/GenBank/DDBJ databases">
        <title>Genome study of Napier grass stunt phytoplasma.</title>
        <authorList>
            <person name="Kawicha P."/>
            <person name="Dickinson M."/>
            <person name="Hodgetts J."/>
        </authorList>
    </citation>
    <scope>NUCLEOTIDE SEQUENCE [LARGE SCALE GENOMIC DNA]</scope>
    <source>
        <strain evidence="1 2">NGS-S10</strain>
    </source>
</reference>
<dbReference type="AlphaFoldDB" id="A0A328IK47"/>
<organism evidence="1 2">
    <name type="scientific">Candidatus Phytoplasma oryzae</name>
    <dbReference type="NCBI Taxonomy" id="203274"/>
    <lineage>
        <taxon>Bacteria</taxon>
        <taxon>Bacillati</taxon>
        <taxon>Mycoplasmatota</taxon>
        <taxon>Mollicutes</taxon>
        <taxon>Acholeplasmatales</taxon>
        <taxon>Acholeplasmataceae</taxon>
        <taxon>Candidatus Phytoplasma</taxon>
        <taxon>16SrXI (Rice yellow dwarf group)</taxon>
    </lineage>
</organism>
<comment type="caution">
    <text evidence="1">The sequence shown here is derived from an EMBL/GenBank/DDBJ whole genome shotgun (WGS) entry which is preliminary data.</text>
</comment>
<sequence>MIEDVKKIEMLVLLKHLKLVPLNASQDIRFNYYLFHESKSGLSAKINHKNKVWCWSYGTC</sequence>
<keyword evidence="2" id="KW-1185">Reference proteome</keyword>